<proteinExistence type="predicted"/>
<evidence type="ECO:0000256" key="5">
    <source>
        <dbReference type="ARBA" id="ARBA00023136"/>
    </source>
</evidence>
<dbReference type="AlphaFoldDB" id="A0A0D2KIX4"/>
<dbReference type="GO" id="GO:0035269">
    <property type="term" value="P:protein O-linked glycosylation via mannose"/>
    <property type="evidence" value="ECO:0007669"/>
    <property type="project" value="TreeGrafter"/>
</dbReference>
<evidence type="ECO:0000256" key="6">
    <source>
        <dbReference type="ARBA" id="ARBA00023180"/>
    </source>
</evidence>
<evidence type="ECO:0000256" key="1">
    <source>
        <dbReference type="ARBA" id="ARBA00004606"/>
    </source>
</evidence>
<sequence>MTPDRILALFALLGLAAVALGAQEPASSYISCLNAEQSQDKQTVYSDFVSGKPVRLRLRKAWWSEKPARVPLTVTTGLTSSRLEQLAHQCASWRGPLSAAVYLVVKGDGKGGVGPEGEKALADAADAVATFHAKSEVADGCQLDVSLLYEVVADDVMTLLLPINTMRNYALLQARTRLVAMIDVDLLVSSSLTDWMEVKDNVDYLQRECAAKRVFVLPAFETPRNPDAAAAHRMAEQAVASDKKGLEALVSKRLVHQ</sequence>
<feature type="chain" id="PRO_5002262786" description="Hexosyltransferase" evidence="7">
    <location>
        <begin position="22"/>
        <end position="257"/>
    </location>
</feature>
<evidence type="ECO:0000313" key="9">
    <source>
        <dbReference type="Proteomes" id="UP000054498"/>
    </source>
</evidence>
<feature type="signal peptide" evidence="7">
    <location>
        <begin position="1"/>
        <end position="21"/>
    </location>
</feature>
<keyword evidence="5" id="KW-0472">Membrane</keyword>
<dbReference type="Pfam" id="PF13896">
    <property type="entry name" value="Glyco_transf_49"/>
    <property type="match status" value="1"/>
</dbReference>
<evidence type="ECO:0000256" key="3">
    <source>
        <dbReference type="ARBA" id="ARBA00022968"/>
    </source>
</evidence>
<dbReference type="EMBL" id="KK103339">
    <property type="protein sequence ID" value="KIY95758.1"/>
    <property type="molecule type" value="Genomic_DNA"/>
</dbReference>
<comment type="subcellular location">
    <subcellularLocation>
        <location evidence="1">Membrane</location>
        <topology evidence="1">Single-pass type II membrane protein</topology>
    </subcellularLocation>
</comment>
<feature type="non-terminal residue" evidence="8">
    <location>
        <position position="257"/>
    </location>
</feature>
<dbReference type="GO" id="GO:0015020">
    <property type="term" value="F:glucuronosyltransferase activity"/>
    <property type="evidence" value="ECO:0007669"/>
    <property type="project" value="TreeGrafter"/>
</dbReference>
<dbReference type="GO" id="GO:0016020">
    <property type="term" value="C:membrane"/>
    <property type="evidence" value="ECO:0007669"/>
    <property type="project" value="UniProtKB-SubCell"/>
</dbReference>
<keyword evidence="2" id="KW-0812">Transmembrane</keyword>
<keyword evidence="9" id="KW-1185">Reference proteome</keyword>
<dbReference type="RefSeq" id="XP_013894778.1">
    <property type="nucleotide sequence ID" value="XM_014039324.1"/>
</dbReference>
<accession>A0A0D2KIX4</accession>
<evidence type="ECO:0000256" key="7">
    <source>
        <dbReference type="SAM" id="SignalP"/>
    </source>
</evidence>
<dbReference type="PANTHER" id="PTHR12270">
    <property type="entry name" value="GLYCOSYLTRANSFERASE-RELATED"/>
    <property type="match status" value="1"/>
</dbReference>
<dbReference type="PANTHER" id="PTHR12270:SF52">
    <property type="entry name" value="GLYCOSYLTRANSFERASE-LIKE PROTEIN GNT13-RELATED"/>
    <property type="match status" value="1"/>
</dbReference>
<keyword evidence="4" id="KW-1133">Transmembrane helix</keyword>
<dbReference type="Proteomes" id="UP000054498">
    <property type="component" value="Unassembled WGS sequence"/>
</dbReference>
<organism evidence="8 9">
    <name type="scientific">Monoraphidium neglectum</name>
    <dbReference type="NCBI Taxonomy" id="145388"/>
    <lineage>
        <taxon>Eukaryota</taxon>
        <taxon>Viridiplantae</taxon>
        <taxon>Chlorophyta</taxon>
        <taxon>core chlorophytes</taxon>
        <taxon>Chlorophyceae</taxon>
        <taxon>CS clade</taxon>
        <taxon>Sphaeropleales</taxon>
        <taxon>Selenastraceae</taxon>
        <taxon>Monoraphidium</taxon>
    </lineage>
</organism>
<gene>
    <name evidence="8" type="ORF">MNEG_12205</name>
</gene>
<evidence type="ECO:0000313" key="8">
    <source>
        <dbReference type="EMBL" id="KIY95758.1"/>
    </source>
</evidence>
<dbReference type="KEGG" id="mng:MNEG_12205"/>
<evidence type="ECO:0000256" key="4">
    <source>
        <dbReference type="ARBA" id="ARBA00022989"/>
    </source>
</evidence>
<evidence type="ECO:0000256" key="2">
    <source>
        <dbReference type="ARBA" id="ARBA00022692"/>
    </source>
</evidence>
<name>A0A0D2KIX4_9CHLO</name>
<reference evidence="8 9" key="1">
    <citation type="journal article" date="2013" name="BMC Genomics">
        <title>Reconstruction of the lipid metabolism for the microalga Monoraphidium neglectum from its genome sequence reveals characteristics suitable for biofuel production.</title>
        <authorList>
            <person name="Bogen C."/>
            <person name="Al-Dilaimi A."/>
            <person name="Albersmeier A."/>
            <person name="Wichmann J."/>
            <person name="Grundmann M."/>
            <person name="Rupp O."/>
            <person name="Lauersen K.J."/>
            <person name="Blifernez-Klassen O."/>
            <person name="Kalinowski J."/>
            <person name="Goesmann A."/>
            <person name="Mussgnug J.H."/>
            <person name="Kruse O."/>
        </authorList>
    </citation>
    <scope>NUCLEOTIDE SEQUENCE [LARGE SCALE GENOMIC DNA]</scope>
    <source>
        <strain evidence="8 9">SAG 48.87</strain>
    </source>
</reference>
<dbReference type="OrthoDB" id="543409at2759"/>
<protein>
    <recommendedName>
        <fullName evidence="10">Hexosyltransferase</fullName>
    </recommendedName>
</protein>
<keyword evidence="3" id="KW-0735">Signal-anchor</keyword>
<dbReference type="InterPro" id="IPR051292">
    <property type="entry name" value="Xyl/GlcA_transferase"/>
</dbReference>
<dbReference type="GeneID" id="25729544"/>
<evidence type="ECO:0008006" key="10">
    <source>
        <dbReference type="Google" id="ProtNLM"/>
    </source>
</evidence>
<keyword evidence="6" id="KW-0325">Glycoprotein</keyword>
<keyword evidence="7" id="KW-0732">Signal</keyword>
<dbReference type="GO" id="GO:0042285">
    <property type="term" value="F:xylosyltransferase activity"/>
    <property type="evidence" value="ECO:0007669"/>
    <property type="project" value="TreeGrafter"/>
</dbReference>